<dbReference type="SUPFAM" id="SSF103084">
    <property type="entry name" value="Holliday junction resolvase RusA"/>
    <property type="match status" value="1"/>
</dbReference>
<proteinExistence type="predicted"/>
<dbReference type="Pfam" id="PF05866">
    <property type="entry name" value="RusA"/>
    <property type="match status" value="1"/>
</dbReference>
<dbReference type="RefSeq" id="WP_172128323.1">
    <property type="nucleotide sequence ID" value="NZ_CP042652.1"/>
</dbReference>
<sequence length="218" mass="25929">MNLRNNIKEFGELYIKINREPVSLQAKPVKKEDFKNYVKELIKDIDVLFSGDVKIIITWHIHEELRYEKDSIADLDNIVKPLLDALSGKDGIMIDDNQVQAINCLWLDSYQRDVQFLEVEVKSLLREDYIEKEDLYFINFDNLCLPISLKEKENRKEFLLRCVSVWEMMINYRNKALEEGVSYYDAKGILPIQRIFHKSRILDFPIKRKEEIIELINN</sequence>
<organism evidence="1 2">
    <name type="scientific">Arcobacter acticola</name>
    <dbReference type="NCBI Taxonomy" id="1849015"/>
    <lineage>
        <taxon>Bacteria</taxon>
        <taxon>Pseudomonadati</taxon>
        <taxon>Campylobacterota</taxon>
        <taxon>Epsilonproteobacteria</taxon>
        <taxon>Campylobacterales</taxon>
        <taxon>Arcobacteraceae</taxon>
        <taxon>Arcobacter</taxon>
    </lineage>
</organism>
<dbReference type="Proteomes" id="UP000503483">
    <property type="component" value="Chromosome"/>
</dbReference>
<reference evidence="1 2" key="1">
    <citation type="submission" date="2019-08" db="EMBL/GenBank/DDBJ databases">
        <title>Complete genome sequence of Arcobacter acticola.</title>
        <authorList>
            <person name="Miller W."/>
        </authorList>
    </citation>
    <scope>NUCLEOTIDE SEQUENCE [LARGE SCALE GENOMIC DNA]</scope>
    <source>
        <strain evidence="1 2">KCTC 52212</strain>
    </source>
</reference>
<dbReference type="GO" id="GO:0006281">
    <property type="term" value="P:DNA repair"/>
    <property type="evidence" value="ECO:0007669"/>
    <property type="project" value="InterPro"/>
</dbReference>
<evidence type="ECO:0000313" key="2">
    <source>
        <dbReference type="Proteomes" id="UP000503483"/>
    </source>
</evidence>
<dbReference type="GO" id="GO:0006310">
    <property type="term" value="P:DNA recombination"/>
    <property type="evidence" value="ECO:0007669"/>
    <property type="project" value="InterPro"/>
</dbReference>
<gene>
    <name evidence="1" type="ORF">AACT_2979</name>
</gene>
<dbReference type="Gene3D" id="3.30.1330.70">
    <property type="entry name" value="Holliday junction resolvase RusA"/>
    <property type="match status" value="1"/>
</dbReference>
<dbReference type="AlphaFoldDB" id="A0A6M8ERW4"/>
<dbReference type="EMBL" id="CP042652">
    <property type="protein sequence ID" value="QKE30031.1"/>
    <property type="molecule type" value="Genomic_DNA"/>
</dbReference>
<name>A0A6M8ERW4_9BACT</name>
<dbReference type="InterPro" id="IPR036614">
    <property type="entry name" value="RusA-like_sf"/>
</dbReference>
<dbReference type="GO" id="GO:0000287">
    <property type="term" value="F:magnesium ion binding"/>
    <property type="evidence" value="ECO:0007669"/>
    <property type="project" value="InterPro"/>
</dbReference>
<accession>A0A6M8ERW4</accession>
<dbReference type="InterPro" id="IPR008822">
    <property type="entry name" value="Endonuclease_RusA-like"/>
</dbReference>
<evidence type="ECO:0000313" key="1">
    <source>
        <dbReference type="EMBL" id="QKE30031.1"/>
    </source>
</evidence>
<protein>
    <submittedName>
        <fullName evidence="1">RusA domain protein</fullName>
    </submittedName>
</protein>
<keyword evidence="2" id="KW-1185">Reference proteome</keyword>
<dbReference type="KEGG" id="paco:AACT_2979"/>